<dbReference type="GO" id="GO:0004190">
    <property type="term" value="F:aspartic-type endopeptidase activity"/>
    <property type="evidence" value="ECO:0007669"/>
    <property type="project" value="InterPro"/>
</dbReference>
<keyword evidence="3" id="KW-1185">Reference proteome</keyword>
<dbReference type="AlphaFoldDB" id="A0A445IL73"/>
<evidence type="ECO:0000313" key="3">
    <source>
        <dbReference type="Proteomes" id="UP000289340"/>
    </source>
</evidence>
<dbReference type="InterPro" id="IPR019103">
    <property type="entry name" value="Peptidase_aspartic_DDI1-type"/>
</dbReference>
<comment type="caution">
    <text evidence="2">The sequence shown here is derived from an EMBL/GenBank/DDBJ whole genome shotgun (WGS) entry which is preliminary data.</text>
</comment>
<accession>A0A445IL73</accession>
<sequence>MQRATVGFQNVGRHYETWEAGFTGPVLLHGLDQGQKDLTRNKCSYKIGSIFYPCSFLVLDSPNMEFLIGLDMLRKHYVNYCLLCNNLLSENSLGSHGQPMHLRQHALTCHRLALLF</sequence>
<dbReference type="EMBL" id="QZWG01000010">
    <property type="protein sequence ID" value="RZB86791.1"/>
    <property type="molecule type" value="Genomic_DNA"/>
</dbReference>
<organism evidence="2 3">
    <name type="scientific">Glycine soja</name>
    <name type="common">Wild soybean</name>
    <dbReference type="NCBI Taxonomy" id="3848"/>
    <lineage>
        <taxon>Eukaryota</taxon>
        <taxon>Viridiplantae</taxon>
        <taxon>Streptophyta</taxon>
        <taxon>Embryophyta</taxon>
        <taxon>Tracheophyta</taxon>
        <taxon>Spermatophyta</taxon>
        <taxon>Magnoliopsida</taxon>
        <taxon>eudicotyledons</taxon>
        <taxon>Gunneridae</taxon>
        <taxon>Pentapetalae</taxon>
        <taxon>rosids</taxon>
        <taxon>fabids</taxon>
        <taxon>Fabales</taxon>
        <taxon>Fabaceae</taxon>
        <taxon>Papilionoideae</taxon>
        <taxon>50 kb inversion clade</taxon>
        <taxon>NPAAA clade</taxon>
        <taxon>indigoferoid/millettioid clade</taxon>
        <taxon>Phaseoleae</taxon>
        <taxon>Glycine</taxon>
        <taxon>Glycine subgen. Soja</taxon>
    </lineage>
</organism>
<name>A0A445IL73_GLYSO</name>
<evidence type="ECO:0000259" key="1">
    <source>
        <dbReference type="Pfam" id="PF09668"/>
    </source>
</evidence>
<dbReference type="GO" id="GO:0006508">
    <property type="term" value="P:proteolysis"/>
    <property type="evidence" value="ECO:0007669"/>
    <property type="project" value="InterPro"/>
</dbReference>
<protein>
    <submittedName>
        <fullName evidence="2">Transposon Tf2-9 polyprotein isoform B</fullName>
    </submittedName>
</protein>
<proteinExistence type="predicted"/>
<feature type="domain" description="Aspartic peptidase DDI1-type" evidence="1">
    <location>
        <begin position="43"/>
        <end position="78"/>
    </location>
</feature>
<reference evidence="2 3" key="1">
    <citation type="submission" date="2018-09" db="EMBL/GenBank/DDBJ databases">
        <title>A high-quality reference genome of wild soybean provides a powerful tool to mine soybean genomes.</title>
        <authorList>
            <person name="Xie M."/>
            <person name="Chung C.Y.L."/>
            <person name="Li M.-W."/>
            <person name="Wong F.-L."/>
            <person name="Chan T.-F."/>
            <person name="Lam H.-M."/>
        </authorList>
    </citation>
    <scope>NUCLEOTIDE SEQUENCE [LARGE SCALE GENOMIC DNA]</scope>
    <source>
        <strain evidence="3">cv. W05</strain>
        <tissue evidence="2">Hypocotyl of etiolated seedlings</tissue>
    </source>
</reference>
<dbReference type="Pfam" id="PF09668">
    <property type="entry name" value="Asp_protease"/>
    <property type="match status" value="1"/>
</dbReference>
<dbReference type="Proteomes" id="UP000289340">
    <property type="component" value="Chromosome 10"/>
</dbReference>
<gene>
    <name evidence="2" type="ORF">D0Y65_026756</name>
</gene>
<evidence type="ECO:0000313" key="2">
    <source>
        <dbReference type="EMBL" id="RZB86791.1"/>
    </source>
</evidence>
<dbReference type="Gene3D" id="2.40.70.10">
    <property type="entry name" value="Acid Proteases"/>
    <property type="match status" value="1"/>
</dbReference>
<dbReference type="InterPro" id="IPR021109">
    <property type="entry name" value="Peptidase_aspartic_dom_sf"/>
</dbReference>